<evidence type="ECO:0000313" key="2">
    <source>
        <dbReference type="EMBL" id="SFK70064.1"/>
    </source>
</evidence>
<protein>
    <submittedName>
        <fullName evidence="2">Putative hemolysin</fullName>
    </submittedName>
</protein>
<sequence length="308" mass="33626">MDKTATKEISYASSAKGRGGRTLIRLLENATGRPKLLRRVQGYDAQVGQGGDLWDVLSDRFGLPVDVIGGALGHIPQSGPLVVVANHPYGILDGLTLGRMLSQRRGGDFRILANSVFNRAEDMNRFILPISFDETRAAAAQNIATRRTALDYLAGGGAIGVFPGGTVSTSASPLSQPLDPVWRNFTAKMIAATGATVVLVFFDGANSRLFQVASHLNTSLRLGLLIREFRTKVDRPVRVVIGKPIDPAKLDALRHNPKACMDFLRHQTYALSPRPIDANKLGHEFEAKHRVRHGGGNFRQRFGRLDRL</sequence>
<reference evidence="3" key="1">
    <citation type="submission" date="2016-10" db="EMBL/GenBank/DDBJ databases">
        <authorList>
            <person name="Varghese N."/>
            <person name="Submissions S."/>
        </authorList>
    </citation>
    <scope>NUCLEOTIDE SEQUENCE [LARGE SCALE GENOMIC DNA]</scope>
    <source>
        <strain evidence="3">DSM 16199</strain>
    </source>
</reference>
<accession>A0A1I4BMK9</accession>
<dbReference type="Proteomes" id="UP000199550">
    <property type="component" value="Unassembled WGS sequence"/>
</dbReference>
<evidence type="ECO:0000259" key="1">
    <source>
        <dbReference type="Pfam" id="PF19576"/>
    </source>
</evidence>
<dbReference type="OrthoDB" id="1113830at2"/>
<keyword evidence="3" id="KW-1185">Reference proteome</keyword>
<organism evidence="2 3">
    <name type="scientific">Loktanella salsilacus</name>
    <dbReference type="NCBI Taxonomy" id="195913"/>
    <lineage>
        <taxon>Bacteria</taxon>
        <taxon>Pseudomonadati</taxon>
        <taxon>Pseudomonadota</taxon>
        <taxon>Alphaproteobacteria</taxon>
        <taxon>Rhodobacterales</taxon>
        <taxon>Roseobacteraceae</taxon>
        <taxon>Loktanella</taxon>
    </lineage>
</organism>
<dbReference type="EMBL" id="FOTF01000001">
    <property type="protein sequence ID" value="SFK70064.1"/>
    <property type="molecule type" value="Genomic_DNA"/>
</dbReference>
<feature type="domain" description="Putative acyltransferase ACT14924-like acyltransferase" evidence="1">
    <location>
        <begin position="74"/>
        <end position="272"/>
    </location>
</feature>
<name>A0A1I4BMK9_9RHOB</name>
<dbReference type="SUPFAM" id="SSF69593">
    <property type="entry name" value="Glycerol-3-phosphate (1)-acyltransferase"/>
    <property type="match status" value="1"/>
</dbReference>
<dbReference type="RefSeq" id="WP_090183960.1">
    <property type="nucleotide sequence ID" value="NZ_FOTF01000001.1"/>
</dbReference>
<evidence type="ECO:0000313" key="3">
    <source>
        <dbReference type="Proteomes" id="UP000199550"/>
    </source>
</evidence>
<dbReference type="AlphaFoldDB" id="A0A1I4BMK9"/>
<dbReference type="InterPro" id="IPR045746">
    <property type="entry name" value="ACT14924-like_Acyltransf_dom"/>
</dbReference>
<dbReference type="CDD" id="cd07986">
    <property type="entry name" value="LPLAT_ACT14924-like"/>
    <property type="match status" value="1"/>
</dbReference>
<dbReference type="Pfam" id="PF19576">
    <property type="entry name" value="Acyltransf_2"/>
    <property type="match status" value="1"/>
</dbReference>
<gene>
    <name evidence="2" type="ORF">SAMN04488004_10155</name>
</gene>
<proteinExistence type="predicted"/>
<dbReference type="STRING" id="195913.SAMN04488004_10155"/>